<reference evidence="7" key="1">
    <citation type="journal article" date="2021" name="Front. Plant Sci.">
        <title>Chromosome-Scale Genome Assembly for Chinese Sour Jujube and Insights Into Its Genome Evolution and Domestication Signature.</title>
        <authorList>
            <person name="Shen L.-Y."/>
            <person name="Luo H."/>
            <person name="Wang X.-L."/>
            <person name="Wang X.-M."/>
            <person name="Qiu X.-J."/>
            <person name="Liu H."/>
            <person name="Zhou S.-S."/>
            <person name="Jia K.-H."/>
            <person name="Nie S."/>
            <person name="Bao Y.-T."/>
            <person name="Zhang R.-G."/>
            <person name="Yun Q.-Z."/>
            <person name="Chai Y.-H."/>
            <person name="Lu J.-Y."/>
            <person name="Li Y."/>
            <person name="Zhao S.-W."/>
            <person name="Mao J.-F."/>
            <person name="Jia S.-G."/>
            <person name="Mao Y.-M."/>
        </authorList>
    </citation>
    <scope>NUCLEOTIDE SEQUENCE</scope>
    <source>
        <strain evidence="7">AT0</strain>
        <tissue evidence="7">Leaf</tissue>
    </source>
</reference>
<comment type="similarity">
    <text evidence="1 4">Belongs to the fatty acyl-CoA reductase family.</text>
</comment>
<gene>
    <name evidence="7" type="ORF">FEM48_Zijuj12G0128900</name>
</gene>
<dbReference type="GO" id="GO:0035336">
    <property type="term" value="P:long-chain fatty-acyl-CoA metabolic process"/>
    <property type="evidence" value="ECO:0007669"/>
    <property type="project" value="TreeGrafter"/>
</dbReference>
<dbReference type="GO" id="GO:0080019">
    <property type="term" value="F:alcohol-forming very long-chain fatty acyl-CoA reductase activity"/>
    <property type="evidence" value="ECO:0007669"/>
    <property type="project" value="InterPro"/>
</dbReference>
<dbReference type="EMBL" id="JAEACU010000012">
    <property type="protein sequence ID" value="KAH7512804.1"/>
    <property type="molecule type" value="Genomic_DNA"/>
</dbReference>
<comment type="function">
    <text evidence="4">Catalyzes the reduction of fatty acyl-CoA to fatty alcohols.</text>
</comment>
<keyword evidence="2 4" id="KW-0444">Lipid biosynthesis</keyword>
<comment type="catalytic activity">
    <reaction evidence="4">
        <text>a long-chain fatty acyl-CoA + 2 NADPH + 2 H(+) = a long-chain primary fatty alcohol + 2 NADP(+) + CoA</text>
        <dbReference type="Rhea" id="RHEA:52716"/>
        <dbReference type="ChEBI" id="CHEBI:15378"/>
        <dbReference type="ChEBI" id="CHEBI:57287"/>
        <dbReference type="ChEBI" id="CHEBI:57783"/>
        <dbReference type="ChEBI" id="CHEBI:58349"/>
        <dbReference type="ChEBI" id="CHEBI:77396"/>
        <dbReference type="ChEBI" id="CHEBI:83139"/>
        <dbReference type="EC" id="1.2.1.84"/>
    </reaction>
</comment>
<organism evidence="7 8">
    <name type="scientific">Ziziphus jujuba var. spinosa</name>
    <dbReference type="NCBI Taxonomy" id="714518"/>
    <lineage>
        <taxon>Eukaryota</taxon>
        <taxon>Viridiplantae</taxon>
        <taxon>Streptophyta</taxon>
        <taxon>Embryophyta</taxon>
        <taxon>Tracheophyta</taxon>
        <taxon>Spermatophyta</taxon>
        <taxon>Magnoliopsida</taxon>
        <taxon>eudicotyledons</taxon>
        <taxon>Gunneridae</taxon>
        <taxon>Pentapetalae</taxon>
        <taxon>rosids</taxon>
        <taxon>fabids</taxon>
        <taxon>Rosales</taxon>
        <taxon>Rhamnaceae</taxon>
        <taxon>Paliureae</taxon>
        <taxon>Ziziphus</taxon>
    </lineage>
</organism>
<dbReference type="EC" id="1.2.1.84" evidence="4"/>
<evidence type="ECO:0000259" key="5">
    <source>
        <dbReference type="Pfam" id="PF03015"/>
    </source>
</evidence>
<evidence type="ECO:0000259" key="6">
    <source>
        <dbReference type="Pfam" id="PF07993"/>
    </source>
</evidence>
<dbReference type="InterPro" id="IPR013120">
    <property type="entry name" value="FAR_NAD-bd"/>
</dbReference>
<dbReference type="CDD" id="cd09071">
    <property type="entry name" value="FAR_C"/>
    <property type="match status" value="1"/>
</dbReference>
<dbReference type="CDD" id="cd05236">
    <property type="entry name" value="FAR-N_SDR_e"/>
    <property type="match status" value="1"/>
</dbReference>
<dbReference type="Pfam" id="PF07993">
    <property type="entry name" value="NAD_binding_4"/>
    <property type="match status" value="1"/>
</dbReference>
<dbReference type="Gene3D" id="3.40.50.720">
    <property type="entry name" value="NAD(P)-binding Rossmann-like Domain"/>
    <property type="match status" value="1"/>
</dbReference>
<dbReference type="Proteomes" id="UP000813462">
    <property type="component" value="Unassembled WGS sequence"/>
</dbReference>
<dbReference type="GO" id="GO:0102965">
    <property type="term" value="F:alcohol-forming long-chain fatty acyl-CoA reductase activity"/>
    <property type="evidence" value="ECO:0007669"/>
    <property type="project" value="UniProtKB-EC"/>
</dbReference>
<comment type="caution">
    <text evidence="7">The sequence shown here is derived from an EMBL/GenBank/DDBJ whole genome shotgun (WGS) entry which is preliminary data.</text>
</comment>
<evidence type="ECO:0000256" key="1">
    <source>
        <dbReference type="ARBA" id="ARBA00005928"/>
    </source>
</evidence>
<keyword evidence="4" id="KW-0560">Oxidoreductase</keyword>
<dbReference type="Pfam" id="PF03015">
    <property type="entry name" value="Sterile"/>
    <property type="match status" value="1"/>
</dbReference>
<dbReference type="SUPFAM" id="SSF51735">
    <property type="entry name" value="NAD(P)-binding Rossmann-fold domains"/>
    <property type="match status" value="1"/>
</dbReference>
<dbReference type="GO" id="GO:0010345">
    <property type="term" value="P:suberin biosynthetic process"/>
    <property type="evidence" value="ECO:0007669"/>
    <property type="project" value="TreeGrafter"/>
</dbReference>
<dbReference type="InterPro" id="IPR036291">
    <property type="entry name" value="NAD(P)-bd_dom_sf"/>
</dbReference>
<dbReference type="InterPro" id="IPR033640">
    <property type="entry name" value="FAR_C"/>
</dbReference>
<keyword evidence="4" id="KW-0521">NADP</keyword>
<protein>
    <recommendedName>
        <fullName evidence="4">Fatty acyl-CoA reductase</fullName>
        <ecNumber evidence="4">1.2.1.84</ecNumber>
    </recommendedName>
</protein>
<dbReference type="PANTHER" id="PTHR11011">
    <property type="entry name" value="MALE STERILITY PROTEIN 2-RELATED"/>
    <property type="match status" value="1"/>
</dbReference>
<evidence type="ECO:0000256" key="4">
    <source>
        <dbReference type="RuleBase" id="RU363097"/>
    </source>
</evidence>
<evidence type="ECO:0000313" key="7">
    <source>
        <dbReference type="EMBL" id="KAH7512804.1"/>
    </source>
</evidence>
<dbReference type="AlphaFoldDB" id="A0A978UDG1"/>
<keyword evidence="3 4" id="KW-0443">Lipid metabolism</keyword>
<name>A0A978UDG1_ZIZJJ</name>
<proteinExistence type="inferred from homology"/>
<dbReference type="InterPro" id="IPR026055">
    <property type="entry name" value="FAR"/>
</dbReference>
<accession>A0A978UDG1</accession>
<feature type="domain" description="Fatty acyl-CoA reductase C-terminal" evidence="5">
    <location>
        <begin position="380"/>
        <end position="477"/>
    </location>
</feature>
<feature type="domain" description="Thioester reductase (TE)" evidence="6">
    <location>
        <begin position="17"/>
        <end position="298"/>
    </location>
</feature>
<evidence type="ECO:0000313" key="8">
    <source>
        <dbReference type="Proteomes" id="UP000813462"/>
    </source>
</evidence>
<evidence type="ECO:0000256" key="2">
    <source>
        <dbReference type="ARBA" id="ARBA00022516"/>
    </source>
</evidence>
<dbReference type="PANTHER" id="PTHR11011:SF84">
    <property type="entry name" value="ACYL-COA REDUCTASE-LIKE PROTEIN, PUTATIVE-RELATED"/>
    <property type="match status" value="1"/>
</dbReference>
<sequence>MELEKIVQFLENKTILVTGATGFLGKMLVEKVLRVQPNVKKLYLLIRASDSHSASQRMYTEVIGKELFRVLMEKWDTNFESLIAEKVAAISGDVSCENLGLDVNDMEKLWKDIDVIVNSAATTSFDGRYDVALGTNTLGVLHVLSFAKKCTNLKMLFHLSTAYVCGERDGLILEDEMFYTGKTLKVTSKLDFKEEQKLMAEKLEELRDQNASADTITTIMRDFGIQRAKLYGWPNTYVFTKAMGEICLRNSKENFPLVIIRPTMVTSSYKEPFPGWIEGLRTIDSVIVGYGKGKIPGDMVINIILAAMAAHANQSSDATIYQIGSSLKNPIDMPNIRRFFFQYFTKNPLEGKKGNPVKVGKLVLLSNAAVLQMYMLIRFMLPIKILMLGSIATCQNFHDTYRKNKRKLELTMRLIELYKPYVFFSGKFDDGNSEQLRLTLRKSCKEMEMFNFDPKSIDWEDYIMNTHIPGLIKYVMK</sequence>
<evidence type="ECO:0000256" key="3">
    <source>
        <dbReference type="ARBA" id="ARBA00023098"/>
    </source>
</evidence>